<proteinExistence type="predicted"/>
<comment type="caution">
    <text evidence="1">The sequence shown here is derived from an EMBL/GenBank/DDBJ whole genome shotgun (WGS) entry which is preliminary data.</text>
</comment>
<sequence>MLWLKAPLKTNIMKKNILIILLFSALAGFSQATPRKKKISIGLTVMGQNVSENTIESELSYFDSKPINYDVQFKIGKIFFREKITAGFAISFSTVNFYDCESANYDRRHSTGSDFDSNSPEYYKSTLEMQLGVFAKYKVYDEIFVDAYVGLFGVFPDGGFFPSINNYDITKYNFSIGYGIHLWHFLALEPHISIRNSRKIYMGSKDHYDKISPLSFGLGITFKLTGAKP</sequence>
<name>A0A495EER7_9FLAO</name>
<protein>
    <submittedName>
        <fullName evidence="1">Uncharacterized protein</fullName>
    </submittedName>
</protein>
<gene>
    <name evidence="1" type="ORF">CLV91_1496</name>
</gene>
<dbReference type="EMBL" id="RBIQ01000007">
    <property type="protein sequence ID" value="RKR15410.1"/>
    <property type="molecule type" value="Genomic_DNA"/>
</dbReference>
<evidence type="ECO:0000313" key="2">
    <source>
        <dbReference type="Proteomes" id="UP000269412"/>
    </source>
</evidence>
<reference evidence="1 2" key="1">
    <citation type="submission" date="2018-10" db="EMBL/GenBank/DDBJ databases">
        <title>Genomic Encyclopedia of Archaeal and Bacterial Type Strains, Phase II (KMG-II): from individual species to whole genera.</title>
        <authorList>
            <person name="Goeker M."/>
        </authorList>
    </citation>
    <scope>NUCLEOTIDE SEQUENCE [LARGE SCALE GENOMIC DNA]</scope>
    <source>
        <strain evidence="1 2">DSM 25230</strain>
    </source>
</reference>
<dbReference type="Proteomes" id="UP000269412">
    <property type="component" value="Unassembled WGS sequence"/>
</dbReference>
<evidence type="ECO:0000313" key="1">
    <source>
        <dbReference type="EMBL" id="RKR15410.1"/>
    </source>
</evidence>
<dbReference type="AlphaFoldDB" id="A0A495EER7"/>
<keyword evidence="2" id="KW-1185">Reference proteome</keyword>
<organism evidence="1 2">
    <name type="scientific">Maribacter vaceletii</name>
    <dbReference type="NCBI Taxonomy" id="1206816"/>
    <lineage>
        <taxon>Bacteria</taxon>
        <taxon>Pseudomonadati</taxon>
        <taxon>Bacteroidota</taxon>
        <taxon>Flavobacteriia</taxon>
        <taxon>Flavobacteriales</taxon>
        <taxon>Flavobacteriaceae</taxon>
        <taxon>Maribacter</taxon>
    </lineage>
</organism>
<accession>A0A495EER7</accession>